<dbReference type="Gene3D" id="3.40.50.1000">
    <property type="entry name" value="HAD superfamily/HAD-like"/>
    <property type="match status" value="1"/>
</dbReference>
<dbReference type="AlphaFoldDB" id="A0AAN7D9A9"/>
<evidence type="ECO:0000256" key="2">
    <source>
        <dbReference type="ARBA" id="ARBA00006330"/>
    </source>
</evidence>
<comment type="similarity">
    <text evidence="2">In the C-terminal section; belongs to the trehalose phosphatase family.</text>
</comment>
<dbReference type="CDD" id="cd01627">
    <property type="entry name" value="HAD_TPP"/>
    <property type="match status" value="1"/>
</dbReference>
<dbReference type="SUPFAM" id="SSF56784">
    <property type="entry name" value="HAD-like"/>
    <property type="match status" value="1"/>
</dbReference>
<dbReference type="EC" id="3.1.3.12" evidence="3"/>
<dbReference type="GO" id="GO:0003825">
    <property type="term" value="F:alpha,alpha-trehalose-phosphate synthase (UDP-forming) activity"/>
    <property type="evidence" value="ECO:0007669"/>
    <property type="project" value="TreeGrafter"/>
</dbReference>
<comment type="similarity">
    <text evidence="1">In the N-terminal section; belongs to the glycosyltransferase 20 family.</text>
</comment>
<dbReference type="RefSeq" id="XP_064678975.1">
    <property type="nucleotide sequence ID" value="XM_064822375.1"/>
</dbReference>
<dbReference type="Gene3D" id="3.30.70.1020">
    <property type="entry name" value="Trehalose-6-phosphate phosphatase related protein, domain 2"/>
    <property type="match status" value="1"/>
</dbReference>
<comment type="function">
    <text evidence="3">Removes the phosphate from trehalose 6-phosphate to produce free trehalose.</text>
</comment>
<dbReference type="InterPro" id="IPR006379">
    <property type="entry name" value="HAD-SF_hydro_IIB"/>
</dbReference>
<comment type="caution">
    <text evidence="4">The sequence shown here is derived from an EMBL/GenBank/DDBJ whole genome shotgun (WGS) entry which is preliminary data.</text>
</comment>
<keyword evidence="5" id="KW-1185">Reference proteome</keyword>
<sequence length="430" mass="48259">MGFVDKCLPLFFVHSHIQQPNMSPTSTMPIPARTASTATAYYTKDQFASKQLIICYDTDMIVMQNIVLAFNHLLATYPQWSSSIALVFFANESNIHARNVYFYPNLDKEVRDTLEALAVTKISLFSTSLDTNDTIPTLVALNHAQCSNQIAVDTTNFKQMADMLNHSLSTKPLNTSVLFNAYKNTQRRLFLFDYDGTLTPIVSNPADAQPTPTLLNHLSDLCKDPSNTVWIISGRDQVFLDTYLGRIPRLGLSAEHGSFMKKAGLNDWTDMLKDADMSWKDTALKIFEKYTNCNPGTVIEQKKSSITWHYRNASNTQEAEKQSELCHQELIKIPGVDILVGKMNLEVRSLLVNKGEVVKRIKQKQESDFIMCAGDDQTDEDMFSALKDDDKAFCVSVGPLSKITFAKYCVEHSEDVVDIIGQLVSNTSTL</sequence>
<accession>A0AAN7D9A9</accession>
<dbReference type="GO" id="GO:0005992">
    <property type="term" value="P:trehalose biosynthetic process"/>
    <property type="evidence" value="ECO:0007669"/>
    <property type="project" value="InterPro"/>
</dbReference>
<dbReference type="EMBL" id="JASEJX010000021">
    <property type="protein sequence ID" value="KAK4512309.1"/>
    <property type="molecule type" value="Genomic_DNA"/>
</dbReference>
<protein>
    <recommendedName>
        <fullName evidence="3">Trehalose 6-phosphate phosphatase</fullName>
        <ecNumber evidence="3">3.1.3.12</ecNumber>
    </recommendedName>
</protein>
<evidence type="ECO:0000313" key="4">
    <source>
        <dbReference type="EMBL" id="KAK4512309.1"/>
    </source>
</evidence>
<comment type="catalytic activity">
    <reaction evidence="3">
        <text>alpha,alpha-trehalose 6-phosphate + H2O = alpha,alpha-trehalose + phosphate</text>
        <dbReference type="Rhea" id="RHEA:23420"/>
        <dbReference type="ChEBI" id="CHEBI:15377"/>
        <dbReference type="ChEBI" id="CHEBI:16551"/>
        <dbReference type="ChEBI" id="CHEBI:43474"/>
        <dbReference type="ChEBI" id="CHEBI:58429"/>
        <dbReference type="EC" id="3.1.3.12"/>
    </reaction>
</comment>
<dbReference type="NCBIfam" id="TIGR01484">
    <property type="entry name" value="HAD-SF-IIB"/>
    <property type="match status" value="1"/>
</dbReference>
<comment type="pathway">
    <text evidence="3">Glycan biosynthesis; trehalose biosynthesis.</text>
</comment>
<dbReference type="InterPro" id="IPR036412">
    <property type="entry name" value="HAD-like_sf"/>
</dbReference>
<comment type="similarity">
    <text evidence="3">Belongs to the trehalose phosphatase family.</text>
</comment>
<dbReference type="GO" id="GO:0005946">
    <property type="term" value="C:alpha,alpha-trehalose-phosphate synthase complex (UDP-forming)"/>
    <property type="evidence" value="ECO:0007669"/>
    <property type="project" value="TreeGrafter"/>
</dbReference>
<evidence type="ECO:0000313" key="5">
    <source>
        <dbReference type="Proteomes" id="UP001304243"/>
    </source>
</evidence>
<dbReference type="InterPro" id="IPR003337">
    <property type="entry name" value="Trehalose_PPase"/>
</dbReference>
<dbReference type="NCBIfam" id="TIGR00685">
    <property type="entry name" value="T6PP"/>
    <property type="match status" value="1"/>
</dbReference>
<dbReference type="Proteomes" id="UP001304243">
    <property type="component" value="Unassembled WGS sequence"/>
</dbReference>
<reference evidence="4 5" key="1">
    <citation type="submission" date="2022-11" db="EMBL/GenBank/DDBJ databases">
        <title>Mucor velutinosus strain NIH1002 WGS.</title>
        <authorList>
            <person name="Subramanian P."/>
            <person name="Mullikin J.C."/>
            <person name="Segre J.A."/>
            <person name="Zelazny A.M."/>
        </authorList>
    </citation>
    <scope>NUCLEOTIDE SEQUENCE [LARGE SCALE GENOMIC DNA]</scope>
    <source>
        <strain evidence="4 5">NIH1002</strain>
    </source>
</reference>
<keyword evidence="3" id="KW-0378">Hydrolase</keyword>
<name>A0AAN7D9A9_9FUNG</name>
<evidence type="ECO:0000256" key="3">
    <source>
        <dbReference type="RuleBase" id="RU361117"/>
    </source>
</evidence>
<dbReference type="GO" id="GO:0005829">
    <property type="term" value="C:cytosol"/>
    <property type="evidence" value="ECO:0007669"/>
    <property type="project" value="TreeGrafter"/>
</dbReference>
<dbReference type="GeneID" id="89946709"/>
<comment type="cofactor">
    <cofactor evidence="3">
        <name>a divalent metal cation</name>
        <dbReference type="ChEBI" id="CHEBI:60240"/>
    </cofactor>
</comment>
<proteinExistence type="inferred from homology"/>
<evidence type="ECO:0000256" key="1">
    <source>
        <dbReference type="ARBA" id="ARBA00005409"/>
    </source>
</evidence>
<dbReference type="PANTHER" id="PTHR10788">
    <property type="entry name" value="TREHALOSE-6-PHOSPHATE SYNTHASE"/>
    <property type="match status" value="1"/>
</dbReference>
<dbReference type="Pfam" id="PF02358">
    <property type="entry name" value="Trehalose_PPase"/>
    <property type="match status" value="1"/>
</dbReference>
<dbReference type="InterPro" id="IPR023214">
    <property type="entry name" value="HAD_sf"/>
</dbReference>
<dbReference type="InterPro" id="IPR001830">
    <property type="entry name" value="Glyco_trans_20"/>
</dbReference>
<gene>
    <name evidence="4" type="ORF">ATC70_003007</name>
</gene>
<organism evidence="4 5">
    <name type="scientific">Mucor velutinosus</name>
    <dbReference type="NCBI Taxonomy" id="708070"/>
    <lineage>
        <taxon>Eukaryota</taxon>
        <taxon>Fungi</taxon>
        <taxon>Fungi incertae sedis</taxon>
        <taxon>Mucoromycota</taxon>
        <taxon>Mucoromycotina</taxon>
        <taxon>Mucoromycetes</taxon>
        <taxon>Mucorales</taxon>
        <taxon>Mucorineae</taxon>
        <taxon>Mucoraceae</taxon>
        <taxon>Mucor</taxon>
    </lineage>
</organism>
<dbReference type="GO" id="GO:0004805">
    <property type="term" value="F:trehalose-phosphatase activity"/>
    <property type="evidence" value="ECO:0007669"/>
    <property type="project" value="UniProtKB-EC"/>
</dbReference>
<dbReference type="PANTHER" id="PTHR10788:SF123">
    <property type="entry name" value="TREHALOSE-PHOSPHATASE"/>
    <property type="match status" value="1"/>
</dbReference>